<comment type="caution">
    <text evidence="2">The sequence shown here is derived from an EMBL/GenBank/DDBJ whole genome shotgun (WGS) entry which is preliminary data.</text>
</comment>
<dbReference type="AlphaFoldDB" id="A0A3M7RD69"/>
<protein>
    <submittedName>
        <fullName evidence="2">Uncharacterized protein</fullName>
    </submittedName>
</protein>
<evidence type="ECO:0000313" key="2">
    <source>
        <dbReference type="EMBL" id="RNA21401.1"/>
    </source>
</evidence>
<evidence type="ECO:0000256" key="1">
    <source>
        <dbReference type="SAM" id="Phobius"/>
    </source>
</evidence>
<evidence type="ECO:0000313" key="3">
    <source>
        <dbReference type="Proteomes" id="UP000276133"/>
    </source>
</evidence>
<gene>
    <name evidence="2" type="ORF">BpHYR1_026875</name>
</gene>
<keyword evidence="1" id="KW-1133">Transmembrane helix</keyword>
<reference evidence="2 3" key="1">
    <citation type="journal article" date="2018" name="Sci. Rep.">
        <title>Genomic signatures of local adaptation to the degree of environmental predictability in rotifers.</title>
        <authorList>
            <person name="Franch-Gras L."/>
            <person name="Hahn C."/>
            <person name="Garcia-Roger E.M."/>
            <person name="Carmona M.J."/>
            <person name="Serra M."/>
            <person name="Gomez A."/>
        </authorList>
    </citation>
    <scope>NUCLEOTIDE SEQUENCE [LARGE SCALE GENOMIC DNA]</scope>
    <source>
        <strain evidence="2">HYR1</strain>
    </source>
</reference>
<proteinExistence type="predicted"/>
<feature type="transmembrane region" description="Helical" evidence="1">
    <location>
        <begin position="6"/>
        <end position="25"/>
    </location>
</feature>
<keyword evidence="1" id="KW-0472">Membrane</keyword>
<organism evidence="2 3">
    <name type="scientific">Brachionus plicatilis</name>
    <name type="common">Marine rotifer</name>
    <name type="synonym">Brachionus muelleri</name>
    <dbReference type="NCBI Taxonomy" id="10195"/>
    <lineage>
        <taxon>Eukaryota</taxon>
        <taxon>Metazoa</taxon>
        <taxon>Spiralia</taxon>
        <taxon>Gnathifera</taxon>
        <taxon>Rotifera</taxon>
        <taxon>Eurotatoria</taxon>
        <taxon>Monogononta</taxon>
        <taxon>Pseudotrocha</taxon>
        <taxon>Ploima</taxon>
        <taxon>Brachionidae</taxon>
        <taxon>Brachionus</taxon>
    </lineage>
</organism>
<keyword evidence="3" id="KW-1185">Reference proteome</keyword>
<name>A0A3M7RD69_BRAPC</name>
<accession>A0A3M7RD69</accession>
<dbReference type="EMBL" id="REGN01003668">
    <property type="protein sequence ID" value="RNA21401.1"/>
    <property type="molecule type" value="Genomic_DNA"/>
</dbReference>
<sequence length="60" mass="7181">MEQLFYVLVEHEACFCLIFAYHLWVNFKLKKLLGQKVNAQRTESPISFILSNFQFLNLKK</sequence>
<keyword evidence="1" id="KW-0812">Transmembrane</keyword>
<dbReference type="Proteomes" id="UP000276133">
    <property type="component" value="Unassembled WGS sequence"/>
</dbReference>